<dbReference type="Proteomes" id="UP000075884">
    <property type="component" value="Unassembled WGS sequence"/>
</dbReference>
<evidence type="ECO:0000313" key="2">
    <source>
        <dbReference type="Proteomes" id="UP000075884"/>
    </source>
</evidence>
<organism evidence="1 2">
    <name type="scientific">Anopheles dirus</name>
    <dbReference type="NCBI Taxonomy" id="7168"/>
    <lineage>
        <taxon>Eukaryota</taxon>
        <taxon>Metazoa</taxon>
        <taxon>Ecdysozoa</taxon>
        <taxon>Arthropoda</taxon>
        <taxon>Hexapoda</taxon>
        <taxon>Insecta</taxon>
        <taxon>Pterygota</taxon>
        <taxon>Neoptera</taxon>
        <taxon>Endopterygota</taxon>
        <taxon>Diptera</taxon>
        <taxon>Nematocera</taxon>
        <taxon>Culicoidea</taxon>
        <taxon>Culicidae</taxon>
        <taxon>Anophelinae</taxon>
        <taxon>Anopheles</taxon>
    </lineage>
</organism>
<evidence type="ECO:0008006" key="3">
    <source>
        <dbReference type="Google" id="ProtNLM"/>
    </source>
</evidence>
<dbReference type="VEuPathDB" id="VectorBase:ADIR004791"/>
<dbReference type="GO" id="GO:0008045">
    <property type="term" value="P:motor neuron axon guidance"/>
    <property type="evidence" value="ECO:0007669"/>
    <property type="project" value="TreeGrafter"/>
</dbReference>
<accession>A0A182NAW5</accession>
<evidence type="ECO:0000313" key="1">
    <source>
        <dbReference type="EnsemblMetazoa" id="ADIR004791-PA"/>
    </source>
</evidence>
<proteinExistence type="predicted"/>
<dbReference type="EnsemblMetazoa" id="ADIR004791-RA">
    <property type="protein sequence ID" value="ADIR004791-PA"/>
    <property type="gene ID" value="ADIR004791"/>
</dbReference>
<name>A0A182NAW5_9DIPT</name>
<keyword evidence="2" id="KW-1185">Reference proteome</keyword>
<reference evidence="1" key="2">
    <citation type="submission" date="2020-05" db="UniProtKB">
        <authorList>
            <consortium name="EnsemblMetazoa"/>
        </authorList>
    </citation>
    <scope>IDENTIFICATION</scope>
    <source>
        <strain evidence="1">WRAIR2</strain>
    </source>
</reference>
<sequence length="97" mass="11089">MDAAAGAQSLGASELSVGLRNVRVTVPTAVRKGDPAHLYCEYELEDNERLYSIKWYKGKREFYRYTPQVHPSVQVFSTVSGIDVERFTQRYTLCDPR</sequence>
<protein>
    <recommendedName>
        <fullName evidence="3">Ig-like domain-containing protein</fullName>
    </recommendedName>
</protein>
<dbReference type="PANTHER" id="PTHR21261:SF8">
    <property type="entry name" value="BEATEN PATH IA, ISOFORM B-RELATED"/>
    <property type="match status" value="1"/>
</dbReference>
<dbReference type="AlphaFoldDB" id="A0A182NAW5"/>
<dbReference type="PANTHER" id="PTHR21261">
    <property type="entry name" value="BEAT PROTEIN"/>
    <property type="match status" value="1"/>
</dbReference>
<reference evidence="2" key="1">
    <citation type="submission" date="2013-03" db="EMBL/GenBank/DDBJ databases">
        <title>The Genome Sequence of Anopheles dirus WRAIR2.</title>
        <authorList>
            <consortium name="The Broad Institute Genomics Platform"/>
            <person name="Neafsey D.E."/>
            <person name="Walton C."/>
            <person name="Walker B."/>
            <person name="Young S.K."/>
            <person name="Zeng Q."/>
            <person name="Gargeya S."/>
            <person name="Fitzgerald M."/>
            <person name="Haas B."/>
            <person name="Abouelleil A."/>
            <person name="Allen A.W."/>
            <person name="Alvarado L."/>
            <person name="Arachchi H.M."/>
            <person name="Berlin A.M."/>
            <person name="Chapman S.B."/>
            <person name="Gainer-Dewar J."/>
            <person name="Goldberg J."/>
            <person name="Griggs A."/>
            <person name="Gujja S."/>
            <person name="Hansen M."/>
            <person name="Howarth C."/>
            <person name="Imamovic A."/>
            <person name="Ireland A."/>
            <person name="Larimer J."/>
            <person name="McCowan C."/>
            <person name="Murphy C."/>
            <person name="Pearson M."/>
            <person name="Poon T.W."/>
            <person name="Priest M."/>
            <person name="Roberts A."/>
            <person name="Saif S."/>
            <person name="Shea T."/>
            <person name="Sisk P."/>
            <person name="Sykes S."/>
            <person name="Wortman J."/>
            <person name="Nusbaum C."/>
            <person name="Birren B."/>
        </authorList>
    </citation>
    <scope>NUCLEOTIDE SEQUENCE [LARGE SCALE GENOMIC DNA]</scope>
    <source>
        <strain evidence="2">WRAIR2</strain>
    </source>
</reference>
<dbReference type="STRING" id="7168.A0A182NAW5"/>